<dbReference type="AlphaFoldDB" id="A0A3E3EBC1"/>
<dbReference type="Proteomes" id="UP000261032">
    <property type="component" value="Unassembled WGS sequence"/>
</dbReference>
<protein>
    <submittedName>
        <fullName evidence="1">Uncharacterized protein</fullName>
    </submittedName>
</protein>
<dbReference type="GeneID" id="78228975"/>
<evidence type="ECO:0000313" key="2">
    <source>
        <dbReference type="Proteomes" id="UP000261032"/>
    </source>
</evidence>
<dbReference type="EMBL" id="QUSL01000020">
    <property type="protein sequence ID" value="RGD83789.1"/>
    <property type="molecule type" value="Genomic_DNA"/>
</dbReference>
<organism evidence="1 2">
    <name type="scientific">Thomasclavelia ramosa</name>
    <dbReference type="NCBI Taxonomy" id="1547"/>
    <lineage>
        <taxon>Bacteria</taxon>
        <taxon>Bacillati</taxon>
        <taxon>Bacillota</taxon>
        <taxon>Erysipelotrichia</taxon>
        <taxon>Erysipelotrichales</taxon>
        <taxon>Coprobacillaceae</taxon>
        <taxon>Thomasclavelia</taxon>
    </lineage>
</organism>
<gene>
    <name evidence="1" type="ORF">DXB93_12210</name>
</gene>
<proteinExistence type="predicted"/>
<comment type="caution">
    <text evidence="1">The sequence shown here is derived from an EMBL/GenBank/DDBJ whole genome shotgun (WGS) entry which is preliminary data.</text>
</comment>
<dbReference type="RefSeq" id="WP_008787729.1">
    <property type="nucleotide sequence ID" value="NZ_QUSL01000020.1"/>
</dbReference>
<dbReference type="Pfam" id="PF19552">
    <property type="entry name" value="DUF6075"/>
    <property type="match status" value="1"/>
</dbReference>
<dbReference type="InterPro" id="IPR045721">
    <property type="entry name" value="DUF6075"/>
</dbReference>
<reference evidence="1 2" key="1">
    <citation type="submission" date="2018-08" db="EMBL/GenBank/DDBJ databases">
        <title>A genome reference for cultivated species of the human gut microbiota.</title>
        <authorList>
            <person name="Zou Y."/>
            <person name="Xue W."/>
            <person name="Luo G."/>
        </authorList>
    </citation>
    <scope>NUCLEOTIDE SEQUENCE [LARGE SCALE GENOMIC DNA]</scope>
    <source>
        <strain evidence="1 2">OM06-4</strain>
    </source>
</reference>
<name>A0A3E3EBC1_9FIRM</name>
<evidence type="ECO:0000313" key="1">
    <source>
        <dbReference type="EMBL" id="RGD83789.1"/>
    </source>
</evidence>
<accession>A0A3E3EBC1</accession>
<sequence length="130" mass="15511">MKFKSKEHEQFFYTLVNSCKNNDTYHLSLFYTLGIDKDCRYHINELYNKKNDSIIISGLNQPWQTSGSDLTTRLAFNLWNGYTQDGYENESTPSELFACEYAPYFFEAVKMRYPEYCKEQPYRKNTGKER</sequence>